<dbReference type="Proteomes" id="UP001233999">
    <property type="component" value="Unassembled WGS sequence"/>
</dbReference>
<feature type="non-terminal residue" evidence="1">
    <location>
        <position position="1"/>
    </location>
</feature>
<name>A0AAD7Z7P8_DIPPU</name>
<protein>
    <submittedName>
        <fullName evidence="1">Uncharacterized protein</fullName>
    </submittedName>
</protein>
<sequence length="76" mass="8558">SKISALLKKLSPRSCHKNVPSTSSYPWVVVEFANQDLDSPDTSLRTSSITSDYSFDMAVKANRLRTEQIIHDSEEQ</sequence>
<evidence type="ECO:0000313" key="2">
    <source>
        <dbReference type="Proteomes" id="UP001233999"/>
    </source>
</evidence>
<accession>A0AAD7Z7P8</accession>
<comment type="caution">
    <text evidence="1">The sequence shown here is derived from an EMBL/GenBank/DDBJ whole genome shotgun (WGS) entry which is preliminary data.</text>
</comment>
<feature type="non-terminal residue" evidence="1">
    <location>
        <position position="76"/>
    </location>
</feature>
<organism evidence="1 2">
    <name type="scientific">Diploptera punctata</name>
    <name type="common">Pacific beetle cockroach</name>
    <dbReference type="NCBI Taxonomy" id="6984"/>
    <lineage>
        <taxon>Eukaryota</taxon>
        <taxon>Metazoa</taxon>
        <taxon>Ecdysozoa</taxon>
        <taxon>Arthropoda</taxon>
        <taxon>Hexapoda</taxon>
        <taxon>Insecta</taxon>
        <taxon>Pterygota</taxon>
        <taxon>Neoptera</taxon>
        <taxon>Polyneoptera</taxon>
        <taxon>Dictyoptera</taxon>
        <taxon>Blattodea</taxon>
        <taxon>Blaberoidea</taxon>
        <taxon>Blaberidae</taxon>
        <taxon>Diplopterinae</taxon>
        <taxon>Diploptera</taxon>
    </lineage>
</organism>
<proteinExistence type="predicted"/>
<evidence type="ECO:0000313" key="1">
    <source>
        <dbReference type="EMBL" id="KAJ9575705.1"/>
    </source>
</evidence>
<gene>
    <name evidence="1" type="ORF">L9F63_007464</name>
</gene>
<reference evidence="1" key="1">
    <citation type="journal article" date="2023" name="IScience">
        <title>Live-bearing cockroach genome reveals convergent evolutionary mechanisms linked to viviparity in insects and beyond.</title>
        <authorList>
            <person name="Fouks B."/>
            <person name="Harrison M.C."/>
            <person name="Mikhailova A.A."/>
            <person name="Marchal E."/>
            <person name="English S."/>
            <person name="Carruthers M."/>
            <person name="Jennings E.C."/>
            <person name="Chiamaka E.L."/>
            <person name="Frigard R.A."/>
            <person name="Pippel M."/>
            <person name="Attardo G.M."/>
            <person name="Benoit J.B."/>
            <person name="Bornberg-Bauer E."/>
            <person name="Tobe S.S."/>
        </authorList>
    </citation>
    <scope>NUCLEOTIDE SEQUENCE</scope>
    <source>
        <strain evidence="1">Stay&amp;Tobe</strain>
    </source>
</reference>
<dbReference type="EMBL" id="JASPKZ010009823">
    <property type="protein sequence ID" value="KAJ9575705.1"/>
    <property type="molecule type" value="Genomic_DNA"/>
</dbReference>
<keyword evidence="2" id="KW-1185">Reference proteome</keyword>
<reference evidence="1" key="2">
    <citation type="submission" date="2023-05" db="EMBL/GenBank/DDBJ databases">
        <authorList>
            <person name="Fouks B."/>
        </authorList>
    </citation>
    <scope>NUCLEOTIDE SEQUENCE</scope>
    <source>
        <strain evidence="1">Stay&amp;Tobe</strain>
        <tissue evidence="1">Testes</tissue>
    </source>
</reference>
<dbReference type="AlphaFoldDB" id="A0AAD7Z7P8"/>